<evidence type="ECO:0000313" key="1">
    <source>
        <dbReference type="EMBL" id="TBU09129.1"/>
    </source>
</evidence>
<dbReference type="EMBL" id="PIXR01000102">
    <property type="protein sequence ID" value="TBU09129.1"/>
    <property type="molecule type" value="Genomic_DNA"/>
</dbReference>
<name>A0A4Q9LLD1_9MICR</name>
<dbReference type="VEuPathDB" id="MicrosporidiaDB:CWI36_0972p0020"/>
<proteinExistence type="predicted"/>
<accession>A0A4Q9LLD1</accession>
<sequence length="156" mass="18758">MENKPKNHWSIKNLMKKVKSTEILIKRKSITKRKRHPLSVKETNISYETIPNKEKYNEENHKYNCTEDKENFYEGKENFYQDKENINEDNENNNNYNNNNINYKKEKSIDAETINSSVKIETPKRKIIILTPNAYCEIKGSPEYKRYQCVRKIDFI</sequence>
<reference evidence="1 2" key="1">
    <citation type="submission" date="2017-12" db="EMBL/GenBank/DDBJ databases">
        <authorList>
            <person name="Pombert J.-F."/>
            <person name="Haag K.L."/>
            <person name="Ebert D."/>
        </authorList>
    </citation>
    <scope>NUCLEOTIDE SEQUENCE [LARGE SCALE GENOMIC DNA]</scope>
    <source>
        <strain evidence="1">IL-BN-2</strain>
    </source>
</reference>
<evidence type="ECO:0000313" key="2">
    <source>
        <dbReference type="Proteomes" id="UP000293045"/>
    </source>
</evidence>
<gene>
    <name evidence="1" type="ORF">CWI39_0102p0020</name>
</gene>
<comment type="caution">
    <text evidence="1">The sequence shown here is derived from an EMBL/GenBank/DDBJ whole genome shotgun (WGS) entry which is preliminary data.</text>
</comment>
<dbReference type="AlphaFoldDB" id="A0A4Q9LLD1"/>
<protein>
    <submittedName>
        <fullName evidence="1">Uncharacterized protein</fullName>
    </submittedName>
</protein>
<organism evidence="1 2">
    <name type="scientific">Hamiltosporidium magnivora</name>
    <dbReference type="NCBI Taxonomy" id="148818"/>
    <lineage>
        <taxon>Eukaryota</taxon>
        <taxon>Fungi</taxon>
        <taxon>Fungi incertae sedis</taxon>
        <taxon>Microsporidia</taxon>
        <taxon>Dubosqiidae</taxon>
        <taxon>Hamiltosporidium</taxon>
    </lineage>
</organism>
<dbReference type="Proteomes" id="UP000293045">
    <property type="component" value="Unassembled WGS sequence"/>
</dbReference>
<dbReference type="VEuPathDB" id="MicrosporidiaDB:CWI39_0102p0020"/>